<dbReference type="SUPFAM" id="SSF53335">
    <property type="entry name" value="S-adenosyl-L-methionine-dependent methyltransferases"/>
    <property type="match status" value="1"/>
</dbReference>
<name>A0A6J6IU76_9ZZZZ</name>
<organism evidence="1">
    <name type="scientific">freshwater metagenome</name>
    <dbReference type="NCBI Taxonomy" id="449393"/>
    <lineage>
        <taxon>unclassified sequences</taxon>
        <taxon>metagenomes</taxon>
        <taxon>ecological metagenomes</taxon>
    </lineage>
</organism>
<dbReference type="Gene3D" id="3.40.50.150">
    <property type="entry name" value="Vaccinia Virus protein VP39"/>
    <property type="match status" value="1"/>
</dbReference>
<protein>
    <submittedName>
        <fullName evidence="1">Unannotated protein</fullName>
    </submittedName>
</protein>
<sequence length="273" mass="30393">MAIKKPIGTITRGTTNPNRLRRIDRYISSLPVIRQTTNPIVVDLGFGASPITAVELLDRLQKINSTTHVVGIEIDRERVERGLQVAKSNLHFTHGGFETPLPTNLPGLQTTADLIRAFNVLRQYEESEVKDAWAKMQSRLSLNGLLIEGTCDEIGRISSWVTLDKTKPLSFTISLRLSSIGNDGFENPSKVAERLPKILIHRNVAGEKIHEFLNAVDFAWASNASIGALSPSQRWVSACKQLLAEGWPLIGEKKRWRLGELTLDWQAVAPIED</sequence>
<gene>
    <name evidence="1" type="ORF">UFOPK1909_00993</name>
</gene>
<dbReference type="EMBL" id="CAEZVD010000139">
    <property type="protein sequence ID" value="CAB4627985.1"/>
    <property type="molecule type" value="Genomic_DNA"/>
</dbReference>
<reference evidence="1" key="1">
    <citation type="submission" date="2020-05" db="EMBL/GenBank/DDBJ databases">
        <authorList>
            <person name="Chiriac C."/>
            <person name="Salcher M."/>
            <person name="Ghai R."/>
            <person name="Kavagutti S V."/>
        </authorList>
    </citation>
    <scope>NUCLEOTIDE SEQUENCE</scope>
</reference>
<evidence type="ECO:0000313" key="1">
    <source>
        <dbReference type="EMBL" id="CAB4627985.1"/>
    </source>
</evidence>
<dbReference type="AlphaFoldDB" id="A0A6J6IU76"/>
<dbReference type="InterPro" id="IPR029063">
    <property type="entry name" value="SAM-dependent_MTases_sf"/>
</dbReference>
<proteinExistence type="predicted"/>
<accession>A0A6J6IU76</accession>